<dbReference type="Proteomes" id="UP000686327">
    <property type="component" value="Unassembled WGS sequence"/>
</dbReference>
<protein>
    <submittedName>
        <fullName evidence="1">Type II toxin-antitoxin system RelE/ParE family toxin</fullName>
    </submittedName>
</protein>
<proteinExistence type="predicted"/>
<accession>A0ABS6DHH8</accession>
<dbReference type="PANTHER" id="PTHR40266:SF2">
    <property type="entry name" value="TOXIN HIGB-1"/>
    <property type="match status" value="1"/>
</dbReference>
<dbReference type="PANTHER" id="PTHR40266">
    <property type="entry name" value="TOXIN HIGB-1"/>
    <property type="match status" value="1"/>
</dbReference>
<dbReference type="RefSeq" id="WP_216375464.1">
    <property type="nucleotide sequence ID" value="NZ_JAGRYT010000019.1"/>
</dbReference>
<evidence type="ECO:0000313" key="1">
    <source>
        <dbReference type="EMBL" id="MBU4682200.1"/>
    </source>
</evidence>
<evidence type="ECO:0000313" key="2">
    <source>
        <dbReference type="Proteomes" id="UP000686327"/>
    </source>
</evidence>
<reference evidence="1 2" key="1">
    <citation type="submission" date="2021-04" db="EMBL/GenBank/DDBJ databases">
        <authorList>
            <person name="Seiffert S.N."/>
        </authorList>
    </citation>
    <scope>NUCLEOTIDE SEQUENCE [LARGE SCALE GENOMIC DNA]</scope>
    <source>
        <strain evidence="1 2">1</strain>
    </source>
</reference>
<comment type="caution">
    <text evidence="1">The sequence shown here is derived from an EMBL/GenBank/DDBJ whole genome shotgun (WGS) entry which is preliminary data.</text>
</comment>
<dbReference type="InterPro" id="IPR007711">
    <property type="entry name" value="HigB-1"/>
</dbReference>
<reference evidence="2" key="2">
    <citation type="submission" date="2023-07" db="EMBL/GenBank/DDBJ databases">
        <title>Cedecea davisae an AmpC producer and its therapeutic implications.</title>
        <authorList>
            <person name="Notter J."/>
        </authorList>
    </citation>
    <scope>NUCLEOTIDE SEQUENCE [LARGE SCALE GENOMIC DNA]</scope>
    <source>
        <strain evidence="2">1</strain>
    </source>
</reference>
<name>A0ABS6DHH8_9ENTR</name>
<dbReference type="EMBL" id="JAGRYU010000012">
    <property type="protein sequence ID" value="MBU4682200.1"/>
    <property type="molecule type" value="Genomic_DNA"/>
</dbReference>
<keyword evidence="2" id="KW-1185">Reference proteome</keyword>
<dbReference type="Pfam" id="PF05015">
    <property type="entry name" value="HigB-like_toxin"/>
    <property type="match status" value="1"/>
</dbReference>
<organism evidence="1 2">
    <name type="scientific">Cedecea davisae</name>
    <dbReference type="NCBI Taxonomy" id="158484"/>
    <lineage>
        <taxon>Bacteria</taxon>
        <taxon>Pseudomonadati</taxon>
        <taxon>Pseudomonadota</taxon>
        <taxon>Gammaproteobacteria</taxon>
        <taxon>Enterobacterales</taxon>
        <taxon>Enterobacteriaceae</taxon>
        <taxon>Cedecea</taxon>
    </lineage>
</organism>
<gene>
    <name evidence="1" type="ORF">KC222_09270</name>
</gene>
<sequence>MIRSFRHKGLRDLFMKSQARGVRFEHINRLRARLAIIDAASHISDIDLPGYRLHALQGEREPIWAVNVSGNWRLTFEFWKGDAWILDYEDYH</sequence>